<dbReference type="SUPFAM" id="SSF51197">
    <property type="entry name" value="Clavaminate synthase-like"/>
    <property type="match status" value="1"/>
</dbReference>
<feature type="region of interest" description="Disordered" evidence="1">
    <location>
        <begin position="693"/>
        <end position="757"/>
    </location>
</feature>
<proteinExistence type="predicted"/>
<dbReference type="SMART" id="SM00558">
    <property type="entry name" value="JmjC"/>
    <property type="match status" value="1"/>
</dbReference>
<sequence>MGSLEAIRRRTMASQPQWGDIPGWDRSSPDKLPSSRAETAHSCSDCDASTGPASIEMGTVTKIRPDCHDFSFTTRDWSLEGLLKQGKRFFPIPRVSAVGGQSLEDILQRYDGDTKPLVIEGWHKHPGWLGQKFSLEWLREHGQKNIAVRNIHDWSDRTVPLEEFAKHCRSTPCFLTPGETVRWYGKDAECPADWYEWLHKSGVIPSRLLPDDPRNCLTNLPKSAAVETLMCYLGIGETFTPCHKDLCASSGHNLMCYTENDGSSFWFMTKGSDALKVAEYFRTKLKQELDHEMHVVTIEELARAPFDVYITQQKLGDLVLVPPRSCHQVVNYGGITIKTSWSRMTLSGLTVALHHELPMYQRVCRRETYRIKSTIYHTLHRSRVELEDLMQRDRPHGTEDVAARLSNLLRLFDYILKDECPLKNISSPIPAISETSGCDEKDEDVHVVCDFCGADAFQSFFECLTCVPAISKSSGSTTRGSGYALCPACYSEGRSCRCETMTAVQCRPFEALVKERRKAVEVLKDCKALKLLPRFDCDEERDLFFDRSGVFRAACILARKRRKDTRTCTIPGSNSHLVPSTWSLYCEKCHASKCYLHLATNYRMHSVEALLLHGKGKKNMNVSYHQRHVDLKRDYLKKLPIFRRATENGTIPDASIRSVFNASTLDRCKPMNPTFMKLGWYDRHADIIMTNNDPVERGADAPECMEGSSLSSLSSDSGSAANTPSVRGASHPSSSDKPSSFAACKDHEPMQSRKRKHVVSVMVPTLSSLKLQPQMFLIMPSLSKPASSRREEYRPPQNDRSSAMQASQSMPEPSGKRNSAPAKAAPRLSPSAISQSASSTVASRKGDLHAVCTMVDRRRTLPRR</sequence>
<dbReference type="PROSITE" id="PS51184">
    <property type="entry name" value="JMJC"/>
    <property type="match status" value="1"/>
</dbReference>
<keyword evidence="4" id="KW-1185">Reference proteome</keyword>
<organism evidence="3 4">
    <name type="scientific">Armillaria tabescens</name>
    <name type="common">Ringless honey mushroom</name>
    <name type="synonym">Agaricus tabescens</name>
    <dbReference type="NCBI Taxonomy" id="1929756"/>
    <lineage>
        <taxon>Eukaryota</taxon>
        <taxon>Fungi</taxon>
        <taxon>Dikarya</taxon>
        <taxon>Basidiomycota</taxon>
        <taxon>Agaricomycotina</taxon>
        <taxon>Agaricomycetes</taxon>
        <taxon>Agaricomycetidae</taxon>
        <taxon>Agaricales</taxon>
        <taxon>Marasmiineae</taxon>
        <taxon>Physalacriaceae</taxon>
        <taxon>Desarmillaria</taxon>
    </lineage>
</organism>
<feature type="compositionally biased region" description="Low complexity" evidence="1">
    <location>
        <begin position="730"/>
        <end position="740"/>
    </location>
</feature>
<evidence type="ECO:0000256" key="1">
    <source>
        <dbReference type="SAM" id="MobiDB-lite"/>
    </source>
</evidence>
<name>A0AA39NE54_ARMTA</name>
<evidence type="ECO:0000313" key="3">
    <source>
        <dbReference type="EMBL" id="KAK0463987.1"/>
    </source>
</evidence>
<dbReference type="AlphaFoldDB" id="A0AA39NE54"/>
<evidence type="ECO:0000313" key="4">
    <source>
        <dbReference type="Proteomes" id="UP001175211"/>
    </source>
</evidence>
<feature type="compositionally biased region" description="Low complexity" evidence="1">
    <location>
        <begin position="829"/>
        <end position="843"/>
    </location>
</feature>
<reference evidence="3" key="1">
    <citation type="submission" date="2023-06" db="EMBL/GenBank/DDBJ databases">
        <authorList>
            <consortium name="Lawrence Berkeley National Laboratory"/>
            <person name="Ahrendt S."/>
            <person name="Sahu N."/>
            <person name="Indic B."/>
            <person name="Wong-Bajracharya J."/>
            <person name="Merenyi Z."/>
            <person name="Ke H.-M."/>
            <person name="Monk M."/>
            <person name="Kocsube S."/>
            <person name="Drula E."/>
            <person name="Lipzen A."/>
            <person name="Balint B."/>
            <person name="Henrissat B."/>
            <person name="Andreopoulos B."/>
            <person name="Martin F.M."/>
            <person name="Harder C.B."/>
            <person name="Rigling D."/>
            <person name="Ford K.L."/>
            <person name="Foster G.D."/>
            <person name="Pangilinan J."/>
            <person name="Papanicolaou A."/>
            <person name="Barry K."/>
            <person name="LaButti K."/>
            <person name="Viragh M."/>
            <person name="Koriabine M."/>
            <person name="Yan M."/>
            <person name="Riley R."/>
            <person name="Champramary S."/>
            <person name="Plett K.L."/>
            <person name="Tsai I.J."/>
            <person name="Slot J."/>
            <person name="Sipos G."/>
            <person name="Plett J."/>
            <person name="Nagy L.G."/>
            <person name="Grigoriev I.V."/>
        </authorList>
    </citation>
    <scope>NUCLEOTIDE SEQUENCE</scope>
    <source>
        <strain evidence="3">CCBAS 213</strain>
    </source>
</reference>
<dbReference type="EMBL" id="JAUEPS010000007">
    <property type="protein sequence ID" value="KAK0463987.1"/>
    <property type="molecule type" value="Genomic_DNA"/>
</dbReference>
<dbReference type="Proteomes" id="UP001175211">
    <property type="component" value="Unassembled WGS sequence"/>
</dbReference>
<dbReference type="GeneID" id="85349454"/>
<feature type="compositionally biased region" description="Polar residues" evidence="1">
    <location>
        <begin position="798"/>
        <end position="811"/>
    </location>
</feature>
<accession>A0AA39NE54</accession>
<dbReference type="Gene3D" id="2.60.120.650">
    <property type="entry name" value="Cupin"/>
    <property type="match status" value="1"/>
</dbReference>
<protein>
    <recommendedName>
        <fullName evidence="2">JmjC domain-containing protein</fullName>
    </recommendedName>
</protein>
<gene>
    <name evidence="3" type="ORF">EV420DRAFT_1118976</name>
</gene>
<dbReference type="InterPro" id="IPR003347">
    <property type="entry name" value="JmjC_dom"/>
</dbReference>
<feature type="domain" description="JmjC" evidence="2">
    <location>
        <begin position="201"/>
        <end position="360"/>
    </location>
</feature>
<dbReference type="Pfam" id="PF02373">
    <property type="entry name" value="JmjC"/>
    <property type="match status" value="1"/>
</dbReference>
<feature type="region of interest" description="Disordered" evidence="1">
    <location>
        <begin position="1"/>
        <end position="51"/>
    </location>
</feature>
<comment type="caution">
    <text evidence="3">The sequence shown here is derived from an EMBL/GenBank/DDBJ whole genome shotgun (WGS) entry which is preliminary data.</text>
</comment>
<feature type="compositionally biased region" description="Low complexity" evidence="1">
    <location>
        <begin position="707"/>
        <end position="719"/>
    </location>
</feature>
<feature type="region of interest" description="Disordered" evidence="1">
    <location>
        <begin position="782"/>
        <end position="847"/>
    </location>
</feature>
<dbReference type="RefSeq" id="XP_060335297.1">
    <property type="nucleotide sequence ID" value="XM_060465906.1"/>
</dbReference>
<evidence type="ECO:0000259" key="2">
    <source>
        <dbReference type="PROSITE" id="PS51184"/>
    </source>
</evidence>